<dbReference type="NCBIfam" id="NF007956">
    <property type="entry name" value="PRK10675.1"/>
    <property type="match status" value="1"/>
</dbReference>
<dbReference type="CDD" id="cd05247">
    <property type="entry name" value="UDP_G4E_1_SDR_e"/>
    <property type="match status" value="1"/>
</dbReference>
<reference evidence="12" key="1">
    <citation type="submission" date="2021-12" db="EMBL/GenBank/DDBJ databases">
        <authorList>
            <person name="Veyrier F.J."/>
        </authorList>
    </citation>
    <scope>NUCLEOTIDE SEQUENCE</scope>
    <source>
        <strain evidence="12">SAG 1488-6</strain>
    </source>
</reference>
<reference evidence="12" key="2">
    <citation type="journal article" date="2022" name="Res Sq">
        <title>Evolution of multicellular longitudinally dividing oral cavity symbionts (Neisseriaceae).</title>
        <authorList>
            <person name="Nyongesa S."/>
            <person name="Weber P."/>
            <person name="Bernet E."/>
            <person name="Pullido F."/>
            <person name="Nieckarz M."/>
            <person name="Delaby M."/>
            <person name="Nieves C."/>
            <person name="Viehboeck T."/>
            <person name="Krause N."/>
            <person name="Rivera-Millot A."/>
            <person name="Nakamura A."/>
            <person name="Vischer N."/>
            <person name="VanNieuwenhze M."/>
            <person name="Brun Y."/>
            <person name="Cava F."/>
            <person name="Bulgheresi S."/>
            <person name="Veyrier F."/>
        </authorList>
    </citation>
    <scope>NUCLEOTIDE SEQUENCE</scope>
    <source>
        <strain evidence="12">SAG 1488-6</strain>
    </source>
</reference>
<evidence type="ECO:0000256" key="9">
    <source>
        <dbReference type="ARBA" id="ARBA00023235"/>
    </source>
</evidence>
<dbReference type="Proteomes" id="UP000832034">
    <property type="component" value="Chromosome"/>
</dbReference>
<dbReference type="Pfam" id="PF01370">
    <property type="entry name" value="Epimerase"/>
    <property type="match status" value="1"/>
</dbReference>
<dbReference type="InterPro" id="IPR005886">
    <property type="entry name" value="UDP_G4E"/>
</dbReference>
<dbReference type="Gene3D" id="3.40.50.720">
    <property type="entry name" value="NAD(P)-binding Rossmann-like Domain"/>
    <property type="match status" value="1"/>
</dbReference>
<dbReference type="InterPro" id="IPR036291">
    <property type="entry name" value="NAD(P)-bd_dom_sf"/>
</dbReference>
<keyword evidence="9 10" id="KW-0413">Isomerase</keyword>
<keyword evidence="8" id="KW-0299">Galactose metabolism</keyword>
<name>A0ABY4EFQ7_VITST</name>
<evidence type="ECO:0000256" key="1">
    <source>
        <dbReference type="ARBA" id="ARBA00000083"/>
    </source>
</evidence>
<keyword evidence="10" id="KW-0119">Carbohydrate metabolism</keyword>
<dbReference type="PANTHER" id="PTHR43725">
    <property type="entry name" value="UDP-GLUCOSE 4-EPIMERASE"/>
    <property type="match status" value="1"/>
</dbReference>
<proteinExistence type="inferred from homology"/>
<dbReference type="PANTHER" id="PTHR43725:SF47">
    <property type="entry name" value="UDP-GLUCOSE 4-EPIMERASE"/>
    <property type="match status" value="1"/>
</dbReference>
<evidence type="ECO:0000256" key="5">
    <source>
        <dbReference type="ARBA" id="ARBA00013189"/>
    </source>
</evidence>
<evidence type="ECO:0000256" key="3">
    <source>
        <dbReference type="ARBA" id="ARBA00004947"/>
    </source>
</evidence>
<dbReference type="PRINTS" id="PR01713">
    <property type="entry name" value="NUCEPIMERASE"/>
</dbReference>
<evidence type="ECO:0000313" key="13">
    <source>
        <dbReference type="Proteomes" id="UP000832034"/>
    </source>
</evidence>
<dbReference type="SUPFAM" id="SSF51735">
    <property type="entry name" value="NAD(P)-binding Rossmann-fold domains"/>
    <property type="match status" value="1"/>
</dbReference>
<gene>
    <name evidence="12" type="primary">galE</name>
    <name evidence="12" type="ORF">LVJ81_10640</name>
</gene>
<feature type="domain" description="NAD-dependent epimerase/dehydratase" evidence="11">
    <location>
        <begin position="4"/>
        <end position="263"/>
    </location>
</feature>
<protein>
    <recommendedName>
        <fullName evidence="6 10">UDP-glucose 4-epimerase</fullName>
        <ecNumber evidence="5 10">5.1.3.2</ecNumber>
    </recommendedName>
</protein>
<comment type="catalytic activity">
    <reaction evidence="1 10">
        <text>UDP-alpha-D-glucose = UDP-alpha-D-galactose</text>
        <dbReference type="Rhea" id="RHEA:22168"/>
        <dbReference type="ChEBI" id="CHEBI:58885"/>
        <dbReference type="ChEBI" id="CHEBI:66914"/>
        <dbReference type="EC" id="5.1.3.2"/>
    </reaction>
</comment>
<evidence type="ECO:0000313" key="12">
    <source>
        <dbReference type="EMBL" id="UOO93735.1"/>
    </source>
</evidence>
<evidence type="ECO:0000256" key="6">
    <source>
        <dbReference type="ARBA" id="ARBA00018569"/>
    </source>
</evidence>
<dbReference type="GO" id="GO:0003978">
    <property type="term" value="F:UDP-glucose 4-epimerase activity"/>
    <property type="evidence" value="ECO:0007669"/>
    <property type="project" value="UniProtKB-EC"/>
</dbReference>
<accession>A0ABY4EFQ7</accession>
<organism evidence="12 13">
    <name type="scientific">Vitreoscilla stercoraria</name>
    <dbReference type="NCBI Taxonomy" id="61"/>
    <lineage>
        <taxon>Bacteria</taxon>
        <taxon>Pseudomonadati</taxon>
        <taxon>Pseudomonadota</taxon>
        <taxon>Betaproteobacteria</taxon>
        <taxon>Neisseriales</taxon>
        <taxon>Neisseriaceae</taxon>
        <taxon>Vitreoscilla</taxon>
    </lineage>
</organism>
<evidence type="ECO:0000256" key="7">
    <source>
        <dbReference type="ARBA" id="ARBA00023027"/>
    </source>
</evidence>
<dbReference type="EC" id="5.1.3.2" evidence="5 10"/>
<keyword evidence="7 10" id="KW-0520">NAD</keyword>
<dbReference type="Gene3D" id="3.90.25.10">
    <property type="entry name" value="UDP-galactose 4-epimerase, domain 1"/>
    <property type="match status" value="1"/>
</dbReference>
<sequence>MLKILTTGGMGYIGSHTVIALLESGHEVVILDNLSNANIEVLARLKKITGRDVPFIEGDVRNRELLAQTLARYGFDAVIHFAGLKAVGESVAEPMKYYDNNVNGSLILMQEMAKAGVFQLVFSSSATVYGDSKVVPLTESAEAGKTTNPYGASKYMVECMMRDIAQADERWSMVVLRYFNPVGAHESGLIGEAPNGTPNNLLPYICQVAVGKREFLSVFGGDYPTPDGTGVRDYIHVTDLADGHVKAVQTHQHGGGFHIYNLGTGIGYSVLEMVKALEQAAQVKVGYQIVPRRPGDIAVCYADATLAKQILGWQAQCGLEKMMQDSWRWQSQNPNGYDV</sequence>
<evidence type="ECO:0000256" key="8">
    <source>
        <dbReference type="ARBA" id="ARBA00023144"/>
    </source>
</evidence>
<evidence type="ECO:0000256" key="4">
    <source>
        <dbReference type="ARBA" id="ARBA00007637"/>
    </source>
</evidence>
<comment type="subunit">
    <text evidence="10">Homodimer.</text>
</comment>
<dbReference type="EMBL" id="CP091512">
    <property type="protein sequence ID" value="UOO93735.1"/>
    <property type="molecule type" value="Genomic_DNA"/>
</dbReference>
<dbReference type="InterPro" id="IPR001509">
    <property type="entry name" value="Epimerase_deHydtase"/>
</dbReference>
<comment type="similarity">
    <text evidence="4 10">Belongs to the NAD(P)-dependent epimerase/dehydratase family.</text>
</comment>
<evidence type="ECO:0000256" key="10">
    <source>
        <dbReference type="RuleBase" id="RU366046"/>
    </source>
</evidence>
<evidence type="ECO:0000259" key="11">
    <source>
        <dbReference type="Pfam" id="PF01370"/>
    </source>
</evidence>
<evidence type="ECO:0000256" key="2">
    <source>
        <dbReference type="ARBA" id="ARBA00001911"/>
    </source>
</evidence>
<comment type="cofactor">
    <cofactor evidence="2 10">
        <name>NAD(+)</name>
        <dbReference type="ChEBI" id="CHEBI:57540"/>
    </cofactor>
</comment>
<comment type="pathway">
    <text evidence="3 10">Carbohydrate metabolism; galactose metabolism.</text>
</comment>
<dbReference type="NCBIfam" id="TIGR01179">
    <property type="entry name" value="galE"/>
    <property type="match status" value="1"/>
</dbReference>
<keyword evidence="13" id="KW-1185">Reference proteome</keyword>